<dbReference type="Proteomes" id="UP001460270">
    <property type="component" value="Unassembled WGS sequence"/>
</dbReference>
<name>A0AAW0MR35_9GOBI</name>
<accession>A0AAW0MR35</accession>
<evidence type="ECO:0000256" key="1">
    <source>
        <dbReference type="SAM" id="MobiDB-lite"/>
    </source>
</evidence>
<evidence type="ECO:0000313" key="2">
    <source>
        <dbReference type="EMBL" id="KAK7880989.1"/>
    </source>
</evidence>
<feature type="region of interest" description="Disordered" evidence="1">
    <location>
        <begin position="1"/>
        <end position="85"/>
    </location>
</feature>
<organism evidence="2 3">
    <name type="scientific">Mugilogobius chulae</name>
    <name type="common">yellowstripe goby</name>
    <dbReference type="NCBI Taxonomy" id="88201"/>
    <lineage>
        <taxon>Eukaryota</taxon>
        <taxon>Metazoa</taxon>
        <taxon>Chordata</taxon>
        <taxon>Craniata</taxon>
        <taxon>Vertebrata</taxon>
        <taxon>Euteleostomi</taxon>
        <taxon>Actinopterygii</taxon>
        <taxon>Neopterygii</taxon>
        <taxon>Teleostei</taxon>
        <taxon>Neoteleostei</taxon>
        <taxon>Acanthomorphata</taxon>
        <taxon>Gobiaria</taxon>
        <taxon>Gobiiformes</taxon>
        <taxon>Gobioidei</taxon>
        <taxon>Gobiidae</taxon>
        <taxon>Gobionellinae</taxon>
        <taxon>Mugilogobius</taxon>
    </lineage>
</organism>
<comment type="caution">
    <text evidence="2">The sequence shown here is derived from an EMBL/GenBank/DDBJ whole genome shotgun (WGS) entry which is preliminary data.</text>
</comment>
<keyword evidence="3" id="KW-1185">Reference proteome</keyword>
<dbReference type="EMBL" id="JBBPFD010000033">
    <property type="protein sequence ID" value="KAK7880989.1"/>
    <property type="molecule type" value="Genomic_DNA"/>
</dbReference>
<protein>
    <submittedName>
        <fullName evidence="2">Uncharacterized protein</fullName>
    </submittedName>
</protein>
<reference evidence="3" key="1">
    <citation type="submission" date="2024-04" db="EMBL/GenBank/DDBJ databases">
        <title>Salinicola lusitanus LLJ914,a marine bacterium isolated from the Okinawa Trough.</title>
        <authorList>
            <person name="Li J."/>
        </authorList>
    </citation>
    <scope>NUCLEOTIDE SEQUENCE [LARGE SCALE GENOMIC DNA]</scope>
</reference>
<dbReference type="AlphaFoldDB" id="A0AAW0MR35"/>
<proteinExistence type="predicted"/>
<gene>
    <name evidence="2" type="ORF">WMY93_032384</name>
</gene>
<sequence>MMSLLFIWTQADPHQVDGSGGSELRLQDVPPTAMSRGNLQSDAEMLELQPRRTTSLQPDPPRPEGGPGLSLDPPRPEGSPGLSQV</sequence>
<evidence type="ECO:0000313" key="3">
    <source>
        <dbReference type="Proteomes" id="UP001460270"/>
    </source>
</evidence>